<protein>
    <recommendedName>
        <fullName evidence="4">Outer membrane protein beta-barrel domain-containing protein</fullName>
    </recommendedName>
</protein>
<feature type="chain" id="PRO_5012848745" description="Outer membrane protein beta-barrel domain-containing protein" evidence="1">
    <location>
        <begin position="19"/>
        <end position="258"/>
    </location>
</feature>
<proteinExistence type="predicted"/>
<keyword evidence="1" id="KW-0732">Signal</keyword>
<evidence type="ECO:0000313" key="3">
    <source>
        <dbReference type="Proteomes" id="UP000196102"/>
    </source>
</evidence>
<feature type="signal peptide" evidence="1">
    <location>
        <begin position="1"/>
        <end position="18"/>
    </location>
</feature>
<dbReference type="RefSeq" id="WP_303686393.1">
    <property type="nucleotide sequence ID" value="NZ_CAJXYO010000010.1"/>
</dbReference>
<name>A0A1Z8B2R4_9FLAO</name>
<dbReference type="AlphaFoldDB" id="A0A1Z8B2R4"/>
<accession>A0A1Z8B2R4</accession>
<sequence length="258" mass="29506">MKKLLFISIALISAFTFAQEESEKDNELHEAPYDFLDSFDSSRRDKETVFTNTKLLLAFGFNQALGDGNGIGEDYRFWGSGMFDVGLEFSTRLNKKDDLFRLTYGLNLRTQTLRLNDDRIFETQNSITNLVNAPFDLDRSRFTQFSFVAPVHIEFGKRELKEYEDGIKRYGGDDPFVAGIGGYIGYVTMTSQEIKYDREGRDVTSTLTNDFEVNAFQYGLSAHAGWNNAQFFITYGLNNILDSSPLEQKHVSFGIRLR</sequence>
<reference evidence="3" key="1">
    <citation type="journal article" date="2017" name="Proc. Natl. Acad. Sci. U.S.A.">
        <title>Simulation of Deepwater Horizon oil plume reveals substrate specialization within a complex community of hydrocarbon-degraders.</title>
        <authorList>
            <person name="Hu P."/>
            <person name="Dubinsky E.A."/>
            <person name="Probst A.J."/>
            <person name="Wang J."/>
            <person name="Sieber C.M.K."/>
            <person name="Tom L.M."/>
            <person name="Gardinali P."/>
            <person name="Banfield J.F."/>
            <person name="Atlas R.M."/>
            <person name="Andersen G.L."/>
        </authorList>
    </citation>
    <scope>NUCLEOTIDE SEQUENCE [LARGE SCALE GENOMIC DNA]</scope>
</reference>
<comment type="caution">
    <text evidence="2">The sequence shown here is derived from an EMBL/GenBank/DDBJ whole genome shotgun (WGS) entry which is preliminary data.</text>
</comment>
<evidence type="ECO:0008006" key="4">
    <source>
        <dbReference type="Google" id="ProtNLM"/>
    </source>
</evidence>
<dbReference type="Proteomes" id="UP000196102">
    <property type="component" value="Unassembled WGS sequence"/>
</dbReference>
<gene>
    <name evidence="2" type="ORF">A9Q93_05485</name>
</gene>
<evidence type="ECO:0000256" key="1">
    <source>
        <dbReference type="SAM" id="SignalP"/>
    </source>
</evidence>
<dbReference type="EMBL" id="MAAX01000089">
    <property type="protein sequence ID" value="OUS16718.1"/>
    <property type="molecule type" value="Genomic_DNA"/>
</dbReference>
<evidence type="ECO:0000313" key="2">
    <source>
        <dbReference type="EMBL" id="OUS16718.1"/>
    </source>
</evidence>
<organism evidence="2 3">
    <name type="scientific">Nonlabens dokdonensis</name>
    <dbReference type="NCBI Taxonomy" id="328515"/>
    <lineage>
        <taxon>Bacteria</taxon>
        <taxon>Pseudomonadati</taxon>
        <taxon>Bacteroidota</taxon>
        <taxon>Flavobacteriia</taxon>
        <taxon>Flavobacteriales</taxon>
        <taxon>Flavobacteriaceae</taxon>
        <taxon>Nonlabens</taxon>
    </lineage>
</organism>